<gene>
    <name evidence="1" type="ORF">PEVE_00039693</name>
</gene>
<accession>A0ABN8MXX6</accession>
<proteinExistence type="predicted"/>
<keyword evidence="2" id="KW-1185">Reference proteome</keyword>
<organism evidence="1 2">
    <name type="scientific">Porites evermanni</name>
    <dbReference type="NCBI Taxonomy" id="104178"/>
    <lineage>
        <taxon>Eukaryota</taxon>
        <taxon>Metazoa</taxon>
        <taxon>Cnidaria</taxon>
        <taxon>Anthozoa</taxon>
        <taxon>Hexacorallia</taxon>
        <taxon>Scleractinia</taxon>
        <taxon>Fungiina</taxon>
        <taxon>Poritidae</taxon>
        <taxon>Porites</taxon>
    </lineage>
</organism>
<name>A0ABN8MXX6_9CNID</name>
<comment type="caution">
    <text evidence="1">The sequence shown here is derived from an EMBL/GenBank/DDBJ whole genome shotgun (WGS) entry which is preliminary data.</text>
</comment>
<protein>
    <submittedName>
        <fullName evidence="1">Uncharacterized protein</fullName>
    </submittedName>
</protein>
<sequence length="101" mass="11205">MLIGRNVPTAFQPLNVIYGEADERWAEKYKFGWTIISPVCLDKVKSQECSSVSVNRVTVQRKELPDSCILNVPQPLTPSISEILLPFSSISCGPRMSPAPK</sequence>
<evidence type="ECO:0000313" key="1">
    <source>
        <dbReference type="EMBL" id="CAH3036877.1"/>
    </source>
</evidence>
<dbReference type="EMBL" id="CALNXI010000703">
    <property type="protein sequence ID" value="CAH3036877.1"/>
    <property type="molecule type" value="Genomic_DNA"/>
</dbReference>
<evidence type="ECO:0000313" key="2">
    <source>
        <dbReference type="Proteomes" id="UP001159427"/>
    </source>
</evidence>
<dbReference type="Proteomes" id="UP001159427">
    <property type="component" value="Unassembled WGS sequence"/>
</dbReference>
<reference evidence="1 2" key="1">
    <citation type="submission" date="2022-05" db="EMBL/GenBank/DDBJ databases">
        <authorList>
            <consortium name="Genoscope - CEA"/>
            <person name="William W."/>
        </authorList>
    </citation>
    <scope>NUCLEOTIDE SEQUENCE [LARGE SCALE GENOMIC DNA]</scope>
</reference>